<comment type="domain">
    <text evidence="6">The N-terminal region contains the highly conserved SGGXDS motif, predicted to be a P-loop motif involved in ATP binding.</text>
</comment>
<comment type="function">
    <text evidence="6">Ligates lysine onto the cytidine present at position 34 of the AUA codon-specific tRNA(Ile) that contains the anticodon CAU, in an ATP-dependent manner. Cytidine is converted to lysidine, thus changing the amino acid specificity of the tRNA from methionine to isoleucine.</text>
</comment>
<feature type="binding site" evidence="6">
    <location>
        <begin position="31"/>
        <end position="36"/>
    </location>
    <ligand>
        <name>ATP</name>
        <dbReference type="ChEBI" id="CHEBI:30616"/>
    </ligand>
</feature>
<evidence type="ECO:0000313" key="9">
    <source>
        <dbReference type="EMBL" id="ASP44651.1"/>
    </source>
</evidence>
<dbReference type="GO" id="GO:0005524">
    <property type="term" value="F:ATP binding"/>
    <property type="evidence" value="ECO:0007669"/>
    <property type="project" value="UniProtKB-UniRule"/>
</dbReference>
<dbReference type="InterPro" id="IPR014729">
    <property type="entry name" value="Rossmann-like_a/b/a_fold"/>
</dbReference>
<feature type="domain" description="tRNA(Ile)-lysidine/2-thiocytidine synthase N-terminal" evidence="7">
    <location>
        <begin position="26"/>
        <end position="204"/>
    </location>
</feature>
<dbReference type="PANTHER" id="PTHR43033:SF1">
    <property type="entry name" value="TRNA(ILE)-LYSIDINE SYNTHASE-RELATED"/>
    <property type="match status" value="1"/>
</dbReference>
<keyword evidence="3 6" id="KW-0547">Nucleotide-binding</keyword>
<dbReference type="CDD" id="cd01992">
    <property type="entry name" value="TilS_N"/>
    <property type="match status" value="1"/>
</dbReference>
<evidence type="ECO:0000259" key="7">
    <source>
        <dbReference type="Pfam" id="PF01171"/>
    </source>
</evidence>
<evidence type="ECO:0000256" key="2">
    <source>
        <dbReference type="ARBA" id="ARBA00022694"/>
    </source>
</evidence>
<evidence type="ECO:0000256" key="4">
    <source>
        <dbReference type="ARBA" id="ARBA00022840"/>
    </source>
</evidence>
<dbReference type="InterPro" id="IPR012795">
    <property type="entry name" value="tRNA_Ile_lys_synt_N"/>
</dbReference>
<comment type="catalytic activity">
    <reaction evidence="5 6">
        <text>cytidine(34) in tRNA(Ile2) + L-lysine + ATP = lysidine(34) in tRNA(Ile2) + AMP + diphosphate + H(+)</text>
        <dbReference type="Rhea" id="RHEA:43744"/>
        <dbReference type="Rhea" id="RHEA-COMP:10625"/>
        <dbReference type="Rhea" id="RHEA-COMP:10670"/>
        <dbReference type="ChEBI" id="CHEBI:15378"/>
        <dbReference type="ChEBI" id="CHEBI:30616"/>
        <dbReference type="ChEBI" id="CHEBI:32551"/>
        <dbReference type="ChEBI" id="CHEBI:33019"/>
        <dbReference type="ChEBI" id="CHEBI:82748"/>
        <dbReference type="ChEBI" id="CHEBI:83665"/>
        <dbReference type="ChEBI" id="CHEBI:456215"/>
        <dbReference type="EC" id="6.3.4.19"/>
    </reaction>
</comment>
<accession>A0A141SEN8</accession>
<dbReference type="Gene3D" id="3.40.50.620">
    <property type="entry name" value="HUPs"/>
    <property type="match status" value="1"/>
</dbReference>
<proteinExistence type="inferred from homology"/>
<dbReference type="InterPro" id="IPR012094">
    <property type="entry name" value="tRNA_Ile_lys_synt"/>
</dbReference>
<dbReference type="AlphaFoldDB" id="A0A141SEN8"/>
<gene>
    <name evidence="6 8" type="primary">tilS</name>
    <name evidence="8" type="ORF">Gchil_103</name>
</gene>
<dbReference type="NCBIfam" id="TIGR02432">
    <property type="entry name" value="lysidine_TilS_N"/>
    <property type="match status" value="1"/>
</dbReference>
<evidence type="ECO:0000256" key="6">
    <source>
        <dbReference type="HAMAP-Rule" id="MF_01161"/>
    </source>
</evidence>
<evidence type="ECO:0000256" key="5">
    <source>
        <dbReference type="ARBA" id="ARBA00048539"/>
    </source>
</evidence>
<dbReference type="GO" id="GO:0032267">
    <property type="term" value="F:tRNA(Ile)-lysidine synthase activity"/>
    <property type="evidence" value="ECO:0007669"/>
    <property type="project" value="UniProtKB-EC"/>
</dbReference>
<evidence type="ECO:0000256" key="1">
    <source>
        <dbReference type="ARBA" id="ARBA00022598"/>
    </source>
</evidence>
<dbReference type="SUPFAM" id="SSF52402">
    <property type="entry name" value="Adenine nucleotide alpha hydrolases-like"/>
    <property type="match status" value="1"/>
</dbReference>
<name>A0A141SEN8_AGACH</name>
<keyword evidence="1 6" id="KW-0436">Ligase</keyword>
<keyword evidence="8" id="KW-0934">Plastid</keyword>
<dbReference type="Pfam" id="PF01171">
    <property type="entry name" value="ATP_bind_3"/>
    <property type="match status" value="1"/>
</dbReference>
<comment type="similarity">
    <text evidence="6">Belongs to the tRNA(Ile)-lysidine synthase family.</text>
</comment>
<dbReference type="EC" id="6.3.4.19" evidence="6"/>
<dbReference type="GeneID" id="27219471"/>
<reference evidence="8" key="1">
    <citation type="submission" date="2015-07" db="EMBL/GenBank/DDBJ databases">
        <title>Reconstructing the complex evolutionary history of mobile plasmids in red algal genomes.</title>
        <authorList>
            <person name="Lee J."/>
            <person name="Kim K.M."/>
            <person name="Yang E.C."/>
            <person name="Miller K.A."/>
            <person name="Boo S.M."/>
            <person name="Bhattacharya D."/>
            <person name="Yoon H.S."/>
        </authorList>
    </citation>
    <scope>NUCLEOTIDE SEQUENCE</scope>
</reference>
<evidence type="ECO:0000256" key="3">
    <source>
        <dbReference type="ARBA" id="ARBA00022741"/>
    </source>
</evidence>
<dbReference type="RefSeq" id="YP_009244514.1">
    <property type="nucleotide sequence ID" value="NC_029860.1"/>
</dbReference>
<dbReference type="PANTHER" id="PTHR43033">
    <property type="entry name" value="TRNA(ILE)-LYSIDINE SYNTHASE-RELATED"/>
    <property type="match status" value="1"/>
</dbReference>
<sequence length="320" mass="38662">MTNTYLHNKFISIMLKYKDLIKPLSILIALSGGKDSLCLIRLIEDFNNKYDYFTKVEYIYIDHQWRSDSKQNIEHLLNYISITNNHTYIYQISKIGTSESTMRNMRYQTIVKHAIQNRHQIIMTGHNQTDQIETFLLNLIRGTGLEGLSSLPYMRKITDQIQVIRPMIQINTGDILWFCRKFNLPIWSDKTNFYYTNCRNRIRYELVPYLKEYFNPKIESNIINFLHLSSTENEYIKQNSIKLYLASRHSRYIAINYRIIKNQHLALQKRVLNIFFYYNFNKYLSTHIFNQLTTFKYQKKLTIVWETLKIKVYKNWIYIQ</sequence>
<dbReference type="EMBL" id="KT266788">
    <property type="protein sequence ID" value="AMK96756.1"/>
    <property type="molecule type" value="Genomic_DNA"/>
</dbReference>
<keyword evidence="4 6" id="KW-0067">ATP-binding</keyword>
<evidence type="ECO:0000313" key="8">
    <source>
        <dbReference type="EMBL" id="AMK96756.1"/>
    </source>
</evidence>
<protein>
    <recommendedName>
        <fullName evidence="6">tRNA(Ile)-lysidine synthase</fullName>
        <ecNumber evidence="6">6.3.4.19</ecNumber>
    </recommendedName>
    <alternativeName>
        <fullName evidence="6">tRNA(Ile)-2-lysyl-cytidine synthase</fullName>
    </alternativeName>
    <alternativeName>
        <fullName evidence="6">tRNA(Ile)-lysidine synthetase</fullName>
    </alternativeName>
</protein>
<dbReference type="SUPFAM" id="SSF82829">
    <property type="entry name" value="MesJ substrate recognition domain-like"/>
    <property type="match status" value="1"/>
</dbReference>
<organism evidence="8">
    <name type="scientific">Agarophyton chilense</name>
    <name type="common">Red seaweed</name>
    <name type="synonym">Gracilaria chilensis</name>
    <dbReference type="NCBI Taxonomy" id="2510777"/>
    <lineage>
        <taxon>Eukaryota</taxon>
        <taxon>Rhodophyta</taxon>
        <taxon>Florideophyceae</taxon>
        <taxon>Rhodymeniophycidae</taxon>
        <taxon>Gracilariales</taxon>
        <taxon>Gracilariaceae</taxon>
        <taxon>Agarophyton</taxon>
    </lineage>
</organism>
<geneLocation type="plastid" evidence="8"/>
<dbReference type="GO" id="GO:0006400">
    <property type="term" value="P:tRNA modification"/>
    <property type="evidence" value="ECO:0007669"/>
    <property type="project" value="UniProtKB-UniRule"/>
</dbReference>
<reference evidence="9" key="2">
    <citation type="submission" date="2017-06" db="EMBL/GenBank/DDBJ databases">
        <title>Structure and comparision analysis of complete mitochondrion ans plastid genome of economic red alga Gracilaaria chilensis.</title>
        <authorList>
            <person name="Liu N."/>
            <person name="Zhang L."/>
            <person name="Liu T."/>
        </authorList>
    </citation>
    <scope>NUCLEOTIDE SEQUENCE</scope>
</reference>
<dbReference type="HAMAP" id="MF_01161">
    <property type="entry name" value="tRNA_Ile_lys_synt"/>
    <property type="match status" value="1"/>
</dbReference>
<keyword evidence="2 6" id="KW-0819">tRNA processing</keyword>
<dbReference type="InterPro" id="IPR011063">
    <property type="entry name" value="TilS/TtcA_N"/>
</dbReference>
<dbReference type="EMBL" id="MF401963">
    <property type="protein sequence ID" value="ASP44651.1"/>
    <property type="molecule type" value="Genomic_DNA"/>
</dbReference>